<accession>A0A9Q8PIF5</accession>
<dbReference type="KEGG" id="ffu:CLAFUR5_11872"/>
<keyword evidence="3" id="KW-1185">Reference proteome</keyword>
<reference evidence="2" key="1">
    <citation type="submission" date="2021-12" db="EMBL/GenBank/DDBJ databases">
        <authorList>
            <person name="Zaccaron A."/>
            <person name="Stergiopoulos I."/>
        </authorList>
    </citation>
    <scope>NUCLEOTIDE SEQUENCE</scope>
    <source>
        <strain evidence="2">Race5_Kim</strain>
    </source>
</reference>
<gene>
    <name evidence="2" type="ORF">CLAFUR5_11872</name>
</gene>
<dbReference type="OrthoDB" id="3649348at2759"/>
<organism evidence="2 3">
    <name type="scientific">Passalora fulva</name>
    <name type="common">Tomato leaf mold</name>
    <name type="synonym">Cladosporium fulvum</name>
    <dbReference type="NCBI Taxonomy" id="5499"/>
    <lineage>
        <taxon>Eukaryota</taxon>
        <taxon>Fungi</taxon>
        <taxon>Dikarya</taxon>
        <taxon>Ascomycota</taxon>
        <taxon>Pezizomycotina</taxon>
        <taxon>Dothideomycetes</taxon>
        <taxon>Dothideomycetidae</taxon>
        <taxon>Mycosphaerellales</taxon>
        <taxon>Mycosphaerellaceae</taxon>
        <taxon>Fulvia</taxon>
    </lineage>
</organism>
<protein>
    <submittedName>
        <fullName evidence="2">Uncharacterized protein</fullName>
    </submittedName>
</protein>
<evidence type="ECO:0000256" key="1">
    <source>
        <dbReference type="SAM" id="MobiDB-lite"/>
    </source>
</evidence>
<dbReference type="RefSeq" id="XP_047767351.1">
    <property type="nucleotide sequence ID" value="XM_047911020.1"/>
</dbReference>
<dbReference type="EMBL" id="CP090172">
    <property type="protein sequence ID" value="UJO22985.1"/>
    <property type="molecule type" value="Genomic_DNA"/>
</dbReference>
<name>A0A9Q8PIF5_PASFU</name>
<evidence type="ECO:0000313" key="3">
    <source>
        <dbReference type="Proteomes" id="UP000756132"/>
    </source>
</evidence>
<dbReference type="Proteomes" id="UP000756132">
    <property type="component" value="Chromosome 10"/>
</dbReference>
<dbReference type="GeneID" id="71991750"/>
<proteinExistence type="predicted"/>
<evidence type="ECO:0000313" key="2">
    <source>
        <dbReference type="EMBL" id="UJO22985.1"/>
    </source>
</evidence>
<reference evidence="2" key="2">
    <citation type="journal article" date="2022" name="Microb. Genom.">
        <title>A chromosome-scale genome assembly of the tomato pathogen Cladosporium fulvum reveals a compartmentalized genome architecture and the presence of a dispensable chromosome.</title>
        <authorList>
            <person name="Zaccaron A.Z."/>
            <person name="Chen L.H."/>
            <person name="Samaras A."/>
            <person name="Stergiopoulos I."/>
        </authorList>
    </citation>
    <scope>NUCLEOTIDE SEQUENCE</scope>
    <source>
        <strain evidence="2">Race5_Kim</strain>
    </source>
</reference>
<dbReference type="AlphaFoldDB" id="A0A9Q8PIF5"/>
<feature type="region of interest" description="Disordered" evidence="1">
    <location>
        <begin position="128"/>
        <end position="151"/>
    </location>
</feature>
<sequence length="178" mass="19294">MLKHSARLATNIIQHSVNNKHFLSTTATPIVLCGVTSTMGSRVAPRMAPEYEVIQFVNSVARAKSEILALKTGKAVAPDPDNVGTHNFSKPPEAVVFGRGFDDKQVEEIRQACGGDTSELTWMMGKKEDREQMKASPPDFNKPGASDAYAEQSAAANKAALDKLKADGTWGDGQLHYY</sequence>